<organism evidence="2 3">
    <name type="scientific">Cyclocybe aegerita</name>
    <name type="common">Black poplar mushroom</name>
    <name type="synonym">Agrocybe aegerita</name>
    <dbReference type="NCBI Taxonomy" id="1973307"/>
    <lineage>
        <taxon>Eukaryota</taxon>
        <taxon>Fungi</taxon>
        <taxon>Dikarya</taxon>
        <taxon>Basidiomycota</taxon>
        <taxon>Agaricomycotina</taxon>
        <taxon>Agaricomycetes</taxon>
        <taxon>Agaricomycetidae</taxon>
        <taxon>Agaricales</taxon>
        <taxon>Agaricineae</taxon>
        <taxon>Bolbitiaceae</taxon>
        <taxon>Cyclocybe</taxon>
    </lineage>
</organism>
<comment type="caution">
    <text evidence="2">The sequence shown here is derived from an EMBL/GenBank/DDBJ whole genome shotgun (WGS) entry which is preliminary data.</text>
</comment>
<reference evidence="2 3" key="1">
    <citation type="submission" date="2020-01" db="EMBL/GenBank/DDBJ databases">
        <authorList>
            <person name="Gupta K D."/>
        </authorList>
    </citation>
    <scope>NUCLEOTIDE SEQUENCE [LARGE SCALE GENOMIC DNA]</scope>
</reference>
<feature type="region of interest" description="Disordered" evidence="1">
    <location>
        <begin position="119"/>
        <end position="159"/>
    </location>
</feature>
<evidence type="ECO:0000313" key="3">
    <source>
        <dbReference type="Proteomes" id="UP000467700"/>
    </source>
</evidence>
<evidence type="ECO:0000256" key="1">
    <source>
        <dbReference type="SAM" id="MobiDB-lite"/>
    </source>
</evidence>
<dbReference type="EMBL" id="CACVBS010000119">
    <property type="protein sequence ID" value="CAA7271858.1"/>
    <property type="molecule type" value="Genomic_DNA"/>
</dbReference>
<keyword evidence="3" id="KW-1185">Reference proteome</keyword>
<name>A0A8S0WV06_CYCAE</name>
<dbReference type="Proteomes" id="UP000467700">
    <property type="component" value="Unassembled WGS sequence"/>
</dbReference>
<gene>
    <name evidence="2" type="ORF">AAE3_LOCUS14097</name>
</gene>
<proteinExistence type="predicted"/>
<evidence type="ECO:0000313" key="2">
    <source>
        <dbReference type="EMBL" id="CAA7271858.1"/>
    </source>
</evidence>
<protein>
    <submittedName>
        <fullName evidence="2">Uncharacterized protein</fullName>
    </submittedName>
</protein>
<dbReference type="OrthoDB" id="3054308at2759"/>
<sequence>MSHLSLAAMSWYRSRDHDRSASAVKNHLASTRVKNAALPQISVSWPLRPTSWHPTNIPETLSTLLRVVRASTSSTNLTAVSILDGVVKLMTEIRRLTLWLIRRVITKPAMDLLIRSSTPTTLRRSSRAGSTSGYSATIERAPSPCPPGKSATSSSTTYRDPIKMDKNKLKFRMDPRPPPHLVEALRKTPYVGPDIEEDRQNINEKLDKKLRVDVVQFGVLYRATYPRSGKEPLQARFLSIEWQREYVKDSLGQLEFEYDHKLVRITLGSELTEQEGKTPFEFAASRADPLNEETSIPLLSRIFYLACIKNDERLEIAKFHQPVWWTYIWGWMAFDEAQTWMQCDAPDAIWMHYKVYGTTPPKPSLFGFDRAHKTHGIARRLVAVARDWFVIWMGFLSYLIAQSRANPFNWPDCKQKDWGQKGALPKWYVVLREEGFQEDWASGPLTSDLKNGQEYAGYEHSDGKDDGFDPFEGYEHLYIGEDQNVSPPLQTESPLWYLS</sequence>
<accession>A0A8S0WV06</accession>
<dbReference type="AlphaFoldDB" id="A0A8S0WV06"/>